<dbReference type="PANTHER" id="PTHR10680:SF14">
    <property type="entry name" value="PEPTIDYL-GLYCINE ALPHA-AMIDATING MONOOXYGENASE"/>
    <property type="match status" value="1"/>
</dbReference>
<keyword evidence="2" id="KW-0325">Glycoprotein</keyword>
<dbReference type="Gene3D" id="2.120.10.30">
    <property type="entry name" value="TolB, C-terminal domain"/>
    <property type="match status" value="1"/>
</dbReference>
<keyword evidence="1" id="KW-0732">Signal</keyword>
<dbReference type="Pfam" id="PF17170">
    <property type="entry name" value="DUF5128"/>
    <property type="match status" value="1"/>
</dbReference>
<proteinExistence type="predicted"/>
<protein>
    <submittedName>
        <fullName evidence="3">6-bladed beta-propeller protein</fullName>
    </submittedName>
</protein>
<keyword evidence="4" id="KW-1185">Reference proteome</keyword>
<evidence type="ECO:0000256" key="2">
    <source>
        <dbReference type="ARBA" id="ARBA00023180"/>
    </source>
</evidence>
<evidence type="ECO:0000256" key="1">
    <source>
        <dbReference type="ARBA" id="ARBA00022729"/>
    </source>
</evidence>
<dbReference type="GO" id="GO:0005576">
    <property type="term" value="C:extracellular region"/>
    <property type="evidence" value="ECO:0007669"/>
    <property type="project" value="TreeGrafter"/>
</dbReference>
<dbReference type="AlphaFoldDB" id="A0A562SQT9"/>
<dbReference type="InterPro" id="IPR011042">
    <property type="entry name" value="6-blade_b-propeller_TolB-like"/>
</dbReference>
<dbReference type="RefSeq" id="WP_144885846.1">
    <property type="nucleotide sequence ID" value="NZ_VLLE01000003.1"/>
</dbReference>
<dbReference type="Proteomes" id="UP000316167">
    <property type="component" value="Unassembled WGS sequence"/>
</dbReference>
<sequence>MNRKQFIKHSSITAAGLLCAPAIIGAAKQETILGHNNKRYRINTKWSQLNAAQYPVKDCHEMVQDQQGRIILLTNETKNNVLIYDKSGKLINSWGHDYPGAHGLTLFSENGTDVMFICDNELHQVIKTTTDGKQLMKLNNPKEVNAYSKAEEYIPTETAIAPNGDIYVADGYGKDFIIQYDYKGNYIRHFGGRGTGDEYLMNAHGICIDDRDKSNPCLVVSSRQQNAFKRYTLDGTYINTIALPGAWVCRPVIKGDYLYAAVLQTNARQGEQSGFVLILDKNYKVVSNIGGNLPAYNNGLPDEMYQTIKVFQYPHDVCIDDEENLYVAQWNSGRVYPYKLSPVQ</sequence>
<dbReference type="OrthoDB" id="9799230at2"/>
<name>A0A562SQT9_9BACT</name>
<evidence type="ECO:0000313" key="3">
    <source>
        <dbReference type="EMBL" id="TWI83582.1"/>
    </source>
</evidence>
<gene>
    <name evidence="3" type="ORF">IQ13_1694</name>
</gene>
<accession>A0A562SQT9</accession>
<comment type="caution">
    <text evidence="3">The sequence shown here is derived from an EMBL/GenBank/DDBJ whole genome shotgun (WGS) entry which is preliminary data.</text>
</comment>
<organism evidence="3 4">
    <name type="scientific">Lacibacter cauensis</name>
    <dbReference type="NCBI Taxonomy" id="510947"/>
    <lineage>
        <taxon>Bacteria</taxon>
        <taxon>Pseudomonadati</taxon>
        <taxon>Bacteroidota</taxon>
        <taxon>Chitinophagia</taxon>
        <taxon>Chitinophagales</taxon>
        <taxon>Chitinophagaceae</taxon>
        <taxon>Lacibacter</taxon>
    </lineage>
</organism>
<evidence type="ECO:0000313" key="4">
    <source>
        <dbReference type="Proteomes" id="UP000316167"/>
    </source>
</evidence>
<reference evidence="3 4" key="1">
    <citation type="journal article" date="2015" name="Stand. Genomic Sci.">
        <title>Genomic Encyclopedia of Bacterial and Archaeal Type Strains, Phase III: the genomes of soil and plant-associated and newly described type strains.</title>
        <authorList>
            <person name="Whitman W.B."/>
            <person name="Woyke T."/>
            <person name="Klenk H.P."/>
            <person name="Zhou Y."/>
            <person name="Lilburn T.G."/>
            <person name="Beck B.J."/>
            <person name="De Vos P."/>
            <person name="Vandamme P."/>
            <person name="Eisen J.A."/>
            <person name="Garrity G."/>
            <person name="Hugenholtz P."/>
            <person name="Kyrpides N.C."/>
        </authorList>
    </citation>
    <scope>NUCLEOTIDE SEQUENCE [LARGE SCALE GENOMIC DNA]</scope>
    <source>
        <strain evidence="3 4">CGMCC 1.7271</strain>
    </source>
</reference>
<dbReference type="PANTHER" id="PTHR10680">
    <property type="entry name" value="PEPTIDYL-GLYCINE ALPHA-AMIDATING MONOOXYGENASE"/>
    <property type="match status" value="1"/>
</dbReference>
<dbReference type="SUPFAM" id="SSF101898">
    <property type="entry name" value="NHL repeat"/>
    <property type="match status" value="1"/>
</dbReference>
<dbReference type="EMBL" id="VLLE01000003">
    <property type="protein sequence ID" value="TWI83582.1"/>
    <property type="molecule type" value="Genomic_DNA"/>
</dbReference>